<evidence type="ECO:0008006" key="12">
    <source>
        <dbReference type="Google" id="ProtNLM"/>
    </source>
</evidence>
<dbReference type="CDD" id="cd02205">
    <property type="entry name" value="CBS_pair_SF"/>
    <property type="match status" value="1"/>
</dbReference>
<keyword evidence="3" id="KW-0805">Transcription regulation</keyword>
<name>A0A5K8A3D7_9BACT</name>
<keyword evidence="5" id="KW-0804">Transcription</keyword>
<keyword evidence="1 6" id="KW-0597">Phosphoprotein</keyword>
<dbReference type="Pfam" id="PF00072">
    <property type="entry name" value="Response_reg"/>
    <property type="match status" value="1"/>
</dbReference>
<dbReference type="Gene3D" id="3.40.50.2300">
    <property type="match status" value="1"/>
</dbReference>
<proteinExistence type="predicted"/>
<evidence type="ECO:0000256" key="7">
    <source>
        <dbReference type="PROSITE-ProRule" id="PRU00703"/>
    </source>
</evidence>
<dbReference type="InterPro" id="IPR046342">
    <property type="entry name" value="CBS_dom_sf"/>
</dbReference>
<evidence type="ECO:0000256" key="5">
    <source>
        <dbReference type="ARBA" id="ARBA00023163"/>
    </source>
</evidence>
<feature type="domain" description="Response regulatory" evidence="8">
    <location>
        <begin position="6"/>
        <end position="119"/>
    </location>
</feature>
<dbReference type="SMART" id="SM00448">
    <property type="entry name" value="REC"/>
    <property type="match status" value="1"/>
</dbReference>
<evidence type="ECO:0000313" key="11">
    <source>
        <dbReference type="Proteomes" id="UP000422108"/>
    </source>
</evidence>
<dbReference type="EMBL" id="AP021879">
    <property type="protein sequence ID" value="BBO87065.1"/>
    <property type="molecule type" value="Genomic_DNA"/>
</dbReference>
<sequence>MTHKTKVLMVDDETQFRETSRKLLEKKGFETLMAANGREALDQLDKQPDVVVLDIRMPDMDGNETLAEIQKRVPGLPVIMLTGHGADESAKHALSHGAVDYLSKPCDIDLLASRIMVAIEHSKAGDEGQEQERRVEEVMIPLAEYTTLNENQTVAEGIQELKKSFTPQIHTSRIMETGHRSLLVFDGAGELKGILSIMDLLEGIMPGYLSAPKPSTADSLQYSPMFWTGMFSVEAHRLAATSVGDLMSPTPPSIDATANLMEAAYMMVQYRCRRMIVFKDGKVTGVIREQDLFFELERALR</sequence>
<dbReference type="Proteomes" id="UP000422108">
    <property type="component" value="Chromosome"/>
</dbReference>
<dbReference type="Pfam" id="PF00571">
    <property type="entry name" value="CBS"/>
    <property type="match status" value="2"/>
</dbReference>
<dbReference type="InterPro" id="IPR001789">
    <property type="entry name" value="Sig_transdc_resp-reg_receiver"/>
</dbReference>
<evidence type="ECO:0000256" key="2">
    <source>
        <dbReference type="ARBA" id="ARBA00023012"/>
    </source>
</evidence>
<dbReference type="GO" id="GO:0032993">
    <property type="term" value="C:protein-DNA complex"/>
    <property type="evidence" value="ECO:0007669"/>
    <property type="project" value="TreeGrafter"/>
</dbReference>
<accession>A0A5K8A3D7</accession>
<keyword evidence="2" id="KW-0902">Two-component regulatory system</keyword>
<dbReference type="PROSITE" id="PS50110">
    <property type="entry name" value="RESPONSE_REGULATORY"/>
    <property type="match status" value="1"/>
</dbReference>
<evidence type="ECO:0000259" key="9">
    <source>
        <dbReference type="PROSITE" id="PS51371"/>
    </source>
</evidence>
<evidence type="ECO:0000256" key="1">
    <source>
        <dbReference type="ARBA" id="ARBA00022553"/>
    </source>
</evidence>
<evidence type="ECO:0000313" key="10">
    <source>
        <dbReference type="EMBL" id="BBO87065.1"/>
    </source>
</evidence>
<feature type="domain" description="CBS" evidence="9">
    <location>
        <begin position="139"/>
        <end position="215"/>
    </location>
</feature>
<organism evidence="10 11">
    <name type="scientific">Desulfosarcina ovata subsp. ovata</name>
    <dbReference type="NCBI Taxonomy" id="2752305"/>
    <lineage>
        <taxon>Bacteria</taxon>
        <taxon>Pseudomonadati</taxon>
        <taxon>Thermodesulfobacteriota</taxon>
        <taxon>Desulfobacteria</taxon>
        <taxon>Desulfobacterales</taxon>
        <taxon>Desulfosarcinaceae</taxon>
        <taxon>Desulfosarcina</taxon>
    </lineage>
</organism>
<keyword evidence="7" id="KW-0129">CBS domain</keyword>
<evidence type="ECO:0000256" key="3">
    <source>
        <dbReference type="ARBA" id="ARBA00023015"/>
    </source>
</evidence>
<dbReference type="PANTHER" id="PTHR48111:SF1">
    <property type="entry name" value="TWO-COMPONENT RESPONSE REGULATOR ORR33"/>
    <property type="match status" value="1"/>
</dbReference>
<dbReference type="InterPro" id="IPR011006">
    <property type="entry name" value="CheY-like_superfamily"/>
</dbReference>
<keyword evidence="4" id="KW-0238">DNA-binding</keyword>
<dbReference type="PANTHER" id="PTHR48111">
    <property type="entry name" value="REGULATOR OF RPOS"/>
    <property type="match status" value="1"/>
</dbReference>
<dbReference type="GO" id="GO:0006355">
    <property type="term" value="P:regulation of DNA-templated transcription"/>
    <property type="evidence" value="ECO:0007669"/>
    <property type="project" value="TreeGrafter"/>
</dbReference>
<reference evidence="10 11" key="1">
    <citation type="submission" date="2019-11" db="EMBL/GenBank/DDBJ databases">
        <title>Comparative genomics of hydrocarbon-degrading Desulfosarcina strains.</title>
        <authorList>
            <person name="Watanabe M."/>
            <person name="Kojima H."/>
            <person name="Fukui M."/>
        </authorList>
    </citation>
    <scope>NUCLEOTIDE SEQUENCE [LARGE SCALE GENOMIC DNA]</scope>
    <source>
        <strain evidence="11">oXyS1</strain>
    </source>
</reference>
<dbReference type="SMART" id="SM00116">
    <property type="entry name" value="CBS"/>
    <property type="match status" value="2"/>
</dbReference>
<evidence type="ECO:0000256" key="4">
    <source>
        <dbReference type="ARBA" id="ARBA00023125"/>
    </source>
</evidence>
<protein>
    <recommendedName>
        <fullName evidence="12">Response regulator</fullName>
    </recommendedName>
</protein>
<evidence type="ECO:0000256" key="6">
    <source>
        <dbReference type="PROSITE-ProRule" id="PRU00169"/>
    </source>
</evidence>
<dbReference type="GO" id="GO:0000976">
    <property type="term" value="F:transcription cis-regulatory region binding"/>
    <property type="evidence" value="ECO:0007669"/>
    <property type="project" value="TreeGrafter"/>
</dbReference>
<dbReference type="Gene3D" id="3.10.580.10">
    <property type="entry name" value="CBS-domain"/>
    <property type="match status" value="1"/>
</dbReference>
<dbReference type="PROSITE" id="PS51371">
    <property type="entry name" value="CBS"/>
    <property type="match status" value="2"/>
</dbReference>
<keyword evidence="11" id="KW-1185">Reference proteome</keyword>
<dbReference type="SUPFAM" id="SSF54631">
    <property type="entry name" value="CBS-domain pair"/>
    <property type="match status" value="1"/>
</dbReference>
<feature type="domain" description="CBS" evidence="9">
    <location>
        <begin position="247"/>
        <end position="301"/>
    </location>
</feature>
<dbReference type="GO" id="GO:0000156">
    <property type="term" value="F:phosphorelay response regulator activity"/>
    <property type="evidence" value="ECO:0007669"/>
    <property type="project" value="TreeGrafter"/>
</dbReference>
<evidence type="ECO:0000259" key="8">
    <source>
        <dbReference type="PROSITE" id="PS50110"/>
    </source>
</evidence>
<dbReference type="AlphaFoldDB" id="A0A5K8A3D7"/>
<gene>
    <name evidence="10" type="ORF">DSCOOX_02450</name>
</gene>
<dbReference type="InterPro" id="IPR039420">
    <property type="entry name" value="WalR-like"/>
</dbReference>
<dbReference type="GO" id="GO:0005829">
    <property type="term" value="C:cytosol"/>
    <property type="evidence" value="ECO:0007669"/>
    <property type="project" value="TreeGrafter"/>
</dbReference>
<dbReference type="SUPFAM" id="SSF52172">
    <property type="entry name" value="CheY-like"/>
    <property type="match status" value="1"/>
</dbReference>
<dbReference type="FunFam" id="3.40.50.2300:FF:000018">
    <property type="entry name" value="DNA-binding transcriptional regulator NtrC"/>
    <property type="match status" value="1"/>
</dbReference>
<feature type="modified residue" description="4-aspartylphosphate" evidence="6">
    <location>
        <position position="54"/>
    </location>
</feature>
<dbReference type="RefSeq" id="WP_155308560.1">
    <property type="nucleotide sequence ID" value="NZ_AP021879.1"/>
</dbReference>
<dbReference type="InterPro" id="IPR000644">
    <property type="entry name" value="CBS_dom"/>
</dbReference>